<dbReference type="STRING" id="134533.GCA_001485085_01957"/>
<dbReference type="RefSeq" id="WP_004676471.1">
    <property type="nucleotide sequence ID" value="NZ_KB849224.1"/>
</dbReference>
<evidence type="ECO:0000313" key="10">
    <source>
        <dbReference type="Proteomes" id="UP000018426"/>
    </source>
</evidence>
<feature type="transmembrane region" description="Helical" evidence="7">
    <location>
        <begin position="287"/>
        <end position="308"/>
    </location>
</feature>
<evidence type="ECO:0000256" key="5">
    <source>
        <dbReference type="ARBA" id="ARBA00022989"/>
    </source>
</evidence>
<dbReference type="Gene3D" id="1.10.3720.10">
    <property type="entry name" value="MetI-like"/>
    <property type="match status" value="1"/>
</dbReference>
<keyword evidence="4 7" id="KW-0812">Transmembrane</keyword>
<dbReference type="InterPro" id="IPR035906">
    <property type="entry name" value="MetI-like_sf"/>
</dbReference>
<dbReference type="CDD" id="cd06261">
    <property type="entry name" value="TM_PBP2"/>
    <property type="match status" value="1"/>
</dbReference>
<dbReference type="InterPro" id="IPR050366">
    <property type="entry name" value="BP-dependent_transpt_permease"/>
</dbReference>
<dbReference type="InterPro" id="IPR000515">
    <property type="entry name" value="MetI-like"/>
</dbReference>
<gene>
    <name evidence="9" type="ORF">F989_00221</name>
</gene>
<feature type="transmembrane region" description="Helical" evidence="7">
    <location>
        <begin position="347"/>
        <end position="371"/>
    </location>
</feature>
<dbReference type="PANTHER" id="PTHR43386">
    <property type="entry name" value="OLIGOPEPTIDE TRANSPORT SYSTEM PERMEASE PROTEIN APPC"/>
    <property type="match status" value="1"/>
</dbReference>
<comment type="subcellular location">
    <subcellularLocation>
        <location evidence="1 7">Cell membrane</location>
        <topology evidence="1 7">Multi-pass membrane protein</topology>
    </subcellularLocation>
</comment>
<dbReference type="PROSITE" id="PS50928">
    <property type="entry name" value="ABC_TM1"/>
    <property type="match status" value="1"/>
</dbReference>
<evidence type="ECO:0000259" key="8">
    <source>
        <dbReference type="PROSITE" id="PS50928"/>
    </source>
</evidence>
<dbReference type="PATRIC" id="fig|1217671.3.peg.210"/>
<feature type="transmembrane region" description="Helical" evidence="7">
    <location>
        <begin position="215"/>
        <end position="236"/>
    </location>
</feature>
<sequence>MLSTIFKGKTSSNESSASTGLWHLALNRLKSDRIAVVSFVIVLFYFLLLALSMTGVIASNWNKEVAVSYAPPTFLGADTASDQIKAITESTVTLPENPVDPLKDVIQQLNAEIQAEQHGSSAIDNYGMLDPLAADMQAINQQLGGHLLDQQQQLKTTLPFGADKWGQDVLLKTIKGAETSILVGLLSALLAVVIGTFLGAIAGYFGGWIDDVLNWFYNIFTSIPYLLLVLAIAAVLQQKGILSIVLILGLTGWTGVFRLIRAEYMKHTSREYVLAAKAIGVSHSRRMFVHIFPNVSHIALVQISILVVSFIKSEVILSFLGFGVPVGVVSWGSMLNEAQSELILGKWWQLAAASIAMAILVTAFSMFTDALRDALDPKLK</sequence>
<evidence type="ECO:0000256" key="4">
    <source>
        <dbReference type="ARBA" id="ARBA00022692"/>
    </source>
</evidence>
<protein>
    <recommendedName>
        <fullName evidence="8">ABC transmembrane type-1 domain-containing protein</fullName>
    </recommendedName>
</protein>
<dbReference type="Proteomes" id="UP000018426">
    <property type="component" value="Unassembled WGS sequence"/>
</dbReference>
<evidence type="ECO:0000256" key="2">
    <source>
        <dbReference type="ARBA" id="ARBA00022448"/>
    </source>
</evidence>
<feature type="transmembrane region" description="Helical" evidence="7">
    <location>
        <begin position="241"/>
        <end position="260"/>
    </location>
</feature>
<evidence type="ECO:0000256" key="6">
    <source>
        <dbReference type="ARBA" id="ARBA00023136"/>
    </source>
</evidence>
<dbReference type="AlphaFoldDB" id="N8RMF4"/>
<dbReference type="Pfam" id="PF00528">
    <property type="entry name" value="BPD_transp_1"/>
    <property type="match status" value="1"/>
</dbReference>
<dbReference type="GO" id="GO:0055085">
    <property type="term" value="P:transmembrane transport"/>
    <property type="evidence" value="ECO:0007669"/>
    <property type="project" value="InterPro"/>
</dbReference>
<keyword evidence="5 7" id="KW-1133">Transmembrane helix</keyword>
<name>N8RMF4_9GAMM</name>
<evidence type="ECO:0000256" key="7">
    <source>
        <dbReference type="RuleBase" id="RU363032"/>
    </source>
</evidence>
<keyword evidence="2 7" id="KW-0813">Transport</keyword>
<proteinExistence type="inferred from homology"/>
<comment type="caution">
    <text evidence="9">The sequence shown here is derived from an EMBL/GenBank/DDBJ whole genome shotgun (WGS) entry which is preliminary data.</text>
</comment>
<organism evidence="9 10">
    <name type="scientific">Acinetobacter parvus NIPH 1103</name>
    <dbReference type="NCBI Taxonomy" id="1217671"/>
    <lineage>
        <taxon>Bacteria</taxon>
        <taxon>Pseudomonadati</taxon>
        <taxon>Pseudomonadota</taxon>
        <taxon>Gammaproteobacteria</taxon>
        <taxon>Moraxellales</taxon>
        <taxon>Moraxellaceae</taxon>
        <taxon>Acinetobacter</taxon>
    </lineage>
</organism>
<keyword evidence="3" id="KW-1003">Cell membrane</keyword>
<dbReference type="HOGENOM" id="CLU_028518_1_0_6"/>
<dbReference type="EMBL" id="APOL01000010">
    <property type="protein sequence ID" value="ENU34739.1"/>
    <property type="molecule type" value="Genomic_DNA"/>
</dbReference>
<dbReference type="SUPFAM" id="SSF161098">
    <property type="entry name" value="MetI-like"/>
    <property type="match status" value="1"/>
</dbReference>
<evidence type="ECO:0000256" key="3">
    <source>
        <dbReference type="ARBA" id="ARBA00022475"/>
    </source>
</evidence>
<evidence type="ECO:0000313" key="9">
    <source>
        <dbReference type="EMBL" id="ENU34739.1"/>
    </source>
</evidence>
<feature type="transmembrane region" description="Helical" evidence="7">
    <location>
        <begin position="34"/>
        <end position="58"/>
    </location>
</feature>
<feature type="domain" description="ABC transmembrane type-1" evidence="8">
    <location>
        <begin position="177"/>
        <end position="368"/>
    </location>
</feature>
<feature type="transmembrane region" description="Helical" evidence="7">
    <location>
        <begin position="181"/>
        <end position="209"/>
    </location>
</feature>
<accession>N8RMF4</accession>
<feature type="transmembrane region" description="Helical" evidence="7">
    <location>
        <begin position="315"/>
        <end position="335"/>
    </location>
</feature>
<dbReference type="PANTHER" id="PTHR43386:SF1">
    <property type="entry name" value="D,D-DIPEPTIDE TRANSPORT SYSTEM PERMEASE PROTEIN DDPC-RELATED"/>
    <property type="match status" value="1"/>
</dbReference>
<evidence type="ECO:0000256" key="1">
    <source>
        <dbReference type="ARBA" id="ARBA00004651"/>
    </source>
</evidence>
<comment type="similarity">
    <text evidence="7">Belongs to the binding-protein-dependent transport system permease family.</text>
</comment>
<keyword evidence="6 7" id="KW-0472">Membrane</keyword>
<reference evidence="9 10" key="1">
    <citation type="submission" date="2013-02" db="EMBL/GenBank/DDBJ databases">
        <title>The Genome Sequence of Acinetobacter parvus NIPH 1103.</title>
        <authorList>
            <consortium name="The Broad Institute Genome Sequencing Platform"/>
            <consortium name="The Broad Institute Genome Sequencing Center for Infectious Disease"/>
            <person name="Cerqueira G."/>
            <person name="Feldgarden M."/>
            <person name="Courvalin P."/>
            <person name="Perichon B."/>
            <person name="Grillot-Courvalin C."/>
            <person name="Clermont D."/>
            <person name="Rocha E."/>
            <person name="Yoon E.-J."/>
            <person name="Nemec A."/>
            <person name="Walker B."/>
            <person name="Young S.K."/>
            <person name="Zeng Q."/>
            <person name="Gargeya S."/>
            <person name="Fitzgerald M."/>
            <person name="Haas B."/>
            <person name="Abouelleil A."/>
            <person name="Alvarado L."/>
            <person name="Arachchi H.M."/>
            <person name="Berlin A.M."/>
            <person name="Chapman S.B."/>
            <person name="Dewar J."/>
            <person name="Goldberg J."/>
            <person name="Griggs A."/>
            <person name="Gujja S."/>
            <person name="Hansen M."/>
            <person name="Howarth C."/>
            <person name="Imamovic A."/>
            <person name="Larimer J."/>
            <person name="McCowan C."/>
            <person name="Murphy C."/>
            <person name="Neiman D."/>
            <person name="Pearson M."/>
            <person name="Priest M."/>
            <person name="Roberts A."/>
            <person name="Saif S."/>
            <person name="Shea T."/>
            <person name="Sisk P."/>
            <person name="Sykes S."/>
            <person name="Wortman J."/>
            <person name="Nusbaum C."/>
            <person name="Birren B."/>
        </authorList>
    </citation>
    <scope>NUCLEOTIDE SEQUENCE [LARGE SCALE GENOMIC DNA]</scope>
    <source>
        <strain evidence="9 10">NIPH 1103</strain>
    </source>
</reference>
<dbReference type="GO" id="GO:0005886">
    <property type="term" value="C:plasma membrane"/>
    <property type="evidence" value="ECO:0007669"/>
    <property type="project" value="UniProtKB-SubCell"/>
</dbReference>